<evidence type="ECO:0000256" key="6">
    <source>
        <dbReference type="ARBA" id="ARBA00023033"/>
    </source>
</evidence>
<dbReference type="FunFam" id="1.10.630.10:FF:000018">
    <property type="entry name" value="Cytochrome P450 monooxygenase"/>
    <property type="match status" value="1"/>
</dbReference>
<keyword evidence="5 7" id="KW-0408">Iron</keyword>
<dbReference type="Proteomes" id="UP000037558">
    <property type="component" value="Unassembled WGS sequence"/>
</dbReference>
<dbReference type="GO" id="GO:0020037">
    <property type="term" value="F:heme binding"/>
    <property type="evidence" value="ECO:0007669"/>
    <property type="project" value="InterPro"/>
</dbReference>
<dbReference type="PATRIC" id="fig|284581.3.peg.2425"/>
<dbReference type="PANTHER" id="PTHR46696">
    <property type="entry name" value="P450, PUTATIVE (EUROFUNG)-RELATED"/>
    <property type="match status" value="1"/>
</dbReference>
<dbReference type="AlphaFoldDB" id="A0A0M0L5W5"/>
<keyword evidence="3 7" id="KW-0479">Metal-binding</keyword>
<dbReference type="SUPFAM" id="SSF48264">
    <property type="entry name" value="Cytochrome P450"/>
    <property type="match status" value="1"/>
</dbReference>
<evidence type="ECO:0000256" key="5">
    <source>
        <dbReference type="ARBA" id="ARBA00023004"/>
    </source>
</evidence>
<dbReference type="EMBL" id="LILC01000013">
    <property type="protein sequence ID" value="KOO46455.1"/>
    <property type="molecule type" value="Genomic_DNA"/>
</dbReference>
<comment type="similarity">
    <text evidence="1 7">Belongs to the cytochrome P450 family.</text>
</comment>
<keyword evidence="4 7" id="KW-0560">Oxidoreductase</keyword>
<dbReference type="InterPro" id="IPR002397">
    <property type="entry name" value="Cyt_P450_B"/>
</dbReference>
<keyword evidence="2 7" id="KW-0349">Heme</keyword>
<dbReference type="STRING" id="284581.AMD01_11550"/>
<dbReference type="PRINTS" id="PR00385">
    <property type="entry name" value="P450"/>
</dbReference>
<keyword evidence="9" id="KW-1185">Reference proteome</keyword>
<proteinExistence type="inferred from homology"/>
<reference evidence="9" key="1">
    <citation type="submission" date="2015-08" db="EMBL/GenBank/DDBJ databases">
        <title>Fjat-14210 dsm16467.</title>
        <authorList>
            <person name="Liu B."/>
            <person name="Wang J."/>
            <person name="Zhu Y."/>
            <person name="Liu G."/>
            <person name="Chen Q."/>
            <person name="Chen Z."/>
            <person name="Lan J."/>
            <person name="Che J."/>
            <person name="Ge C."/>
            <person name="Shi H."/>
            <person name="Pan Z."/>
            <person name="Liu X."/>
        </authorList>
    </citation>
    <scope>NUCLEOTIDE SEQUENCE [LARGE SCALE GENOMIC DNA]</scope>
    <source>
        <strain evidence="9">DSM 16467</strain>
    </source>
</reference>
<dbReference type="GO" id="GO:0016705">
    <property type="term" value="F:oxidoreductase activity, acting on paired donors, with incorporation or reduction of molecular oxygen"/>
    <property type="evidence" value="ECO:0007669"/>
    <property type="project" value="InterPro"/>
</dbReference>
<dbReference type="CDD" id="cd11032">
    <property type="entry name" value="P450_EryK-like"/>
    <property type="match status" value="1"/>
</dbReference>
<gene>
    <name evidence="8" type="ORF">AMD01_11550</name>
</gene>
<dbReference type="InterPro" id="IPR017972">
    <property type="entry name" value="Cyt_P450_CS"/>
</dbReference>
<evidence type="ECO:0000256" key="3">
    <source>
        <dbReference type="ARBA" id="ARBA00022723"/>
    </source>
</evidence>
<evidence type="ECO:0000256" key="7">
    <source>
        <dbReference type="RuleBase" id="RU000461"/>
    </source>
</evidence>
<evidence type="ECO:0000256" key="4">
    <source>
        <dbReference type="ARBA" id="ARBA00023002"/>
    </source>
</evidence>
<evidence type="ECO:0000256" key="1">
    <source>
        <dbReference type="ARBA" id="ARBA00010617"/>
    </source>
</evidence>
<dbReference type="RefSeq" id="WP_053401548.1">
    <property type="nucleotide sequence ID" value="NZ_LILC01000013.1"/>
</dbReference>
<dbReference type="OrthoDB" id="9801155at2"/>
<evidence type="ECO:0000313" key="8">
    <source>
        <dbReference type="EMBL" id="KOO46455.1"/>
    </source>
</evidence>
<dbReference type="InterPro" id="IPR001128">
    <property type="entry name" value="Cyt_P450"/>
</dbReference>
<accession>A0A0M0L5W5</accession>
<dbReference type="PANTHER" id="PTHR46696:SF1">
    <property type="entry name" value="CYTOCHROME P450 YJIB-RELATED"/>
    <property type="match status" value="1"/>
</dbReference>
<dbReference type="Pfam" id="PF00067">
    <property type="entry name" value="p450"/>
    <property type="match status" value="1"/>
</dbReference>
<evidence type="ECO:0000256" key="2">
    <source>
        <dbReference type="ARBA" id="ARBA00022617"/>
    </source>
</evidence>
<name>A0A0M0L5W5_9BACI</name>
<dbReference type="Gene3D" id="1.10.630.10">
    <property type="entry name" value="Cytochrome P450"/>
    <property type="match status" value="1"/>
</dbReference>
<evidence type="ECO:0000313" key="9">
    <source>
        <dbReference type="Proteomes" id="UP000037558"/>
    </source>
</evidence>
<dbReference type="GO" id="GO:0005506">
    <property type="term" value="F:iron ion binding"/>
    <property type="evidence" value="ECO:0007669"/>
    <property type="project" value="InterPro"/>
</dbReference>
<organism evidence="8 9">
    <name type="scientific">Priestia koreensis</name>
    <dbReference type="NCBI Taxonomy" id="284581"/>
    <lineage>
        <taxon>Bacteria</taxon>
        <taxon>Bacillati</taxon>
        <taxon>Bacillota</taxon>
        <taxon>Bacilli</taxon>
        <taxon>Bacillales</taxon>
        <taxon>Bacillaceae</taxon>
        <taxon>Priestia</taxon>
    </lineage>
</organism>
<protein>
    <submittedName>
        <fullName evidence="8">Cytochrome</fullName>
    </submittedName>
</protein>
<comment type="caution">
    <text evidence="8">The sequence shown here is derived from an EMBL/GenBank/DDBJ whole genome shotgun (WGS) entry which is preliminary data.</text>
</comment>
<dbReference type="GO" id="GO:0004497">
    <property type="term" value="F:monooxygenase activity"/>
    <property type="evidence" value="ECO:0007669"/>
    <property type="project" value="UniProtKB-KW"/>
</dbReference>
<dbReference type="PROSITE" id="PS00086">
    <property type="entry name" value="CYTOCHROME_P450"/>
    <property type="match status" value="1"/>
</dbReference>
<dbReference type="InterPro" id="IPR036396">
    <property type="entry name" value="Cyt_P450_sf"/>
</dbReference>
<sequence length="402" mass="45897">MSAERVVNLAPIIPMKELNTKETYFNPFPVYDVLQKESPVRFDIERNCWDVFLYEDVDYVLKKHELFSSEQRRMVERENLLRMDPPRHKQMRDLVNKAFTPKAINDLAPRIKEITAELLDEVGESGEMNMIADFAMPLPVIVIADLLGVPPEDREKFKVWSDTLVKGVVENKPEAFAAVEKEQVQARDELRDYLADVLELRRKEPHDDIMSALLAAEIDGTKLTDSEILEFSMLLLAAGNETTTNLITNGVRILTEMPHLQKEVAKNLALVPTMVEEVLRYYPPVQAPSRIAKEDVILRDQLIKKGDAVVAWVAAANRDEAKFSDPHSFIVNRKPNQHLTFGKGIHFCLGAPLARLEAKVAFEELLTRFHHLNVKKDALIERTQAPQMYGVVEYPVTFKQSL</sequence>
<keyword evidence="6 7" id="KW-0503">Monooxygenase</keyword>
<dbReference type="PRINTS" id="PR00359">
    <property type="entry name" value="BP450"/>
</dbReference>